<evidence type="ECO:0000313" key="11">
    <source>
        <dbReference type="Proteomes" id="UP000649955"/>
    </source>
</evidence>
<dbReference type="Proteomes" id="UP000649955">
    <property type="component" value="Unassembled WGS sequence"/>
</dbReference>
<organism evidence="10 11">
    <name type="scientific">Amycolatopsis bullii</name>
    <dbReference type="NCBI Taxonomy" id="941987"/>
    <lineage>
        <taxon>Bacteria</taxon>
        <taxon>Bacillati</taxon>
        <taxon>Actinomycetota</taxon>
        <taxon>Actinomycetes</taxon>
        <taxon>Pseudonocardiales</taxon>
        <taxon>Pseudonocardiaceae</taxon>
        <taxon>Amycolatopsis</taxon>
    </lineage>
</organism>
<evidence type="ECO:0000256" key="1">
    <source>
        <dbReference type="ARBA" id="ARBA00004651"/>
    </source>
</evidence>
<feature type="transmembrane region" description="Helical" evidence="9">
    <location>
        <begin position="212"/>
        <end position="237"/>
    </location>
</feature>
<feature type="compositionally biased region" description="Basic and acidic residues" evidence="8">
    <location>
        <begin position="25"/>
        <end position="36"/>
    </location>
</feature>
<evidence type="ECO:0000256" key="3">
    <source>
        <dbReference type="ARBA" id="ARBA00022448"/>
    </source>
</evidence>
<evidence type="ECO:0000256" key="4">
    <source>
        <dbReference type="ARBA" id="ARBA00022475"/>
    </source>
</evidence>
<proteinExistence type="inferred from homology"/>
<keyword evidence="11" id="KW-1185">Reference proteome</keyword>
<comment type="caution">
    <text evidence="10">The sequence shown here is derived from an EMBL/GenBank/DDBJ whole genome shotgun (WGS) entry which is preliminary data.</text>
</comment>
<dbReference type="EMBL" id="BNAW01000068">
    <property type="protein sequence ID" value="GHG47348.1"/>
    <property type="molecule type" value="Genomic_DNA"/>
</dbReference>
<keyword evidence="3" id="KW-0813">Transport</keyword>
<feature type="transmembrane region" description="Helical" evidence="9">
    <location>
        <begin position="172"/>
        <end position="191"/>
    </location>
</feature>
<gene>
    <name evidence="10" type="ORF">GCM10017567_82300</name>
</gene>
<evidence type="ECO:0000256" key="2">
    <source>
        <dbReference type="ARBA" id="ARBA00009773"/>
    </source>
</evidence>
<evidence type="ECO:0000256" key="5">
    <source>
        <dbReference type="ARBA" id="ARBA00022692"/>
    </source>
</evidence>
<feature type="transmembrane region" description="Helical" evidence="9">
    <location>
        <begin position="41"/>
        <end position="63"/>
    </location>
</feature>
<feature type="transmembrane region" description="Helical" evidence="9">
    <location>
        <begin position="280"/>
        <end position="303"/>
    </location>
</feature>
<sequence length="365" mass="37527">MHATSGRGAHRAGHPVGEAEGAAARQEEPLGRPGKPLDRRAPFFTGLLAAAGVVVTVAVVELLLAASDVLLLIGIAFFLAVGLEPVTARLARRVPRALAAVVVVVAGLAVLGGSIAAAAVPLADQAAQLRNGAPRFVALLRDHGTLLGRADELFGLEAAARSVQLSEVAKSVAALLGDAAIVVVLATYFVADFPRIRTALYRLAPRSRRPRVILIGDAVFRKVGAYLVGNVVVSLIAGAATLGWLWAFGVPYALVLAVLVAVLDLVPVAGSVAAGAGTTLVALTVSVPVGLATLGFFVAYRVIEDYVLLPKIVGRAVRIPALVTVVAVLLGFELLGVVGAFVAVPVAAAMLLVVREVAVHRLDRT</sequence>
<feature type="transmembrane region" description="Helical" evidence="9">
    <location>
        <begin position="69"/>
        <end position="86"/>
    </location>
</feature>
<comment type="subcellular location">
    <subcellularLocation>
        <location evidence="1">Cell membrane</location>
        <topology evidence="1">Multi-pass membrane protein</topology>
    </subcellularLocation>
</comment>
<dbReference type="InterPro" id="IPR002549">
    <property type="entry name" value="AI-2E-like"/>
</dbReference>
<name>A0ABQ3KR69_9PSEU</name>
<dbReference type="PANTHER" id="PTHR21716">
    <property type="entry name" value="TRANSMEMBRANE PROTEIN"/>
    <property type="match status" value="1"/>
</dbReference>
<dbReference type="Pfam" id="PF01594">
    <property type="entry name" value="AI-2E_transport"/>
    <property type="match status" value="1"/>
</dbReference>
<feature type="transmembrane region" description="Helical" evidence="9">
    <location>
        <begin position="323"/>
        <end position="354"/>
    </location>
</feature>
<evidence type="ECO:0000256" key="9">
    <source>
        <dbReference type="SAM" id="Phobius"/>
    </source>
</evidence>
<evidence type="ECO:0000256" key="8">
    <source>
        <dbReference type="SAM" id="MobiDB-lite"/>
    </source>
</evidence>
<evidence type="ECO:0000313" key="10">
    <source>
        <dbReference type="EMBL" id="GHG47348.1"/>
    </source>
</evidence>
<reference evidence="11" key="1">
    <citation type="journal article" date="2019" name="Int. J. Syst. Evol. Microbiol.">
        <title>The Global Catalogue of Microorganisms (GCM) 10K type strain sequencing project: providing services to taxonomists for standard genome sequencing and annotation.</title>
        <authorList>
            <consortium name="The Broad Institute Genomics Platform"/>
            <consortium name="The Broad Institute Genome Sequencing Center for Infectious Disease"/>
            <person name="Wu L."/>
            <person name="Ma J."/>
        </authorList>
    </citation>
    <scope>NUCLEOTIDE SEQUENCE [LARGE SCALE GENOMIC DNA]</scope>
    <source>
        <strain evidence="11">CGMCC 4.7680</strain>
    </source>
</reference>
<feature type="region of interest" description="Disordered" evidence="8">
    <location>
        <begin position="1"/>
        <end position="36"/>
    </location>
</feature>
<protein>
    <submittedName>
        <fullName evidence="10">AI-2E family transporter</fullName>
    </submittedName>
</protein>
<keyword evidence="4" id="KW-1003">Cell membrane</keyword>
<keyword evidence="6 9" id="KW-1133">Transmembrane helix</keyword>
<keyword evidence="5 9" id="KW-0812">Transmembrane</keyword>
<dbReference type="PANTHER" id="PTHR21716:SF53">
    <property type="entry name" value="PERMEASE PERM-RELATED"/>
    <property type="match status" value="1"/>
</dbReference>
<keyword evidence="7 9" id="KW-0472">Membrane</keyword>
<accession>A0ABQ3KR69</accession>
<evidence type="ECO:0000256" key="6">
    <source>
        <dbReference type="ARBA" id="ARBA00022989"/>
    </source>
</evidence>
<feature type="transmembrane region" description="Helical" evidence="9">
    <location>
        <begin position="98"/>
        <end position="120"/>
    </location>
</feature>
<comment type="similarity">
    <text evidence="2">Belongs to the autoinducer-2 exporter (AI-2E) (TC 2.A.86) family.</text>
</comment>
<evidence type="ECO:0000256" key="7">
    <source>
        <dbReference type="ARBA" id="ARBA00023136"/>
    </source>
</evidence>
<feature type="transmembrane region" description="Helical" evidence="9">
    <location>
        <begin position="243"/>
        <end position="268"/>
    </location>
</feature>